<dbReference type="AlphaFoldDB" id="K2G7W8"/>
<reference evidence="1" key="1">
    <citation type="journal article" date="2012" name="Science">
        <title>Fermentation, hydrogen, and sulfur metabolism in multiple uncultivated bacterial phyla.</title>
        <authorList>
            <person name="Wrighton K.C."/>
            <person name="Thomas B.C."/>
            <person name="Sharon I."/>
            <person name="Miller C.S."/>
            <person name="Castelle C.J."/>
            <person name="VerBerkmoes N.C."/>
            <person name="Wilkins M.J."/>
            <person name="Hettich R.L."/>
            <person name="Lipton M.S."/>
            <person name="Williams K.H."/>
            <person name="Long P.E."/>
            <person name="Banfield J.F."/>
        </authorList>
    </citation>
    <scope>NUCLEOTIDE SEQUENCE [LARGE SCALE GENOMIC DNA]</scope>
</reference>
<accession>K2G7W8</accession>
<sequence length="168" mass="19863">MNAKIIPIKSDELYKEESIESAIILSKVLALAWIVKNISNLNSYDEVLSLIKTPFYDSLYEKFPVFRNKKMLPIEDSAIVEVFLFFHNLFNRANLLNLIDFLDKKWIEWLKRLIFINARRSNLSVEVYYIIESIVNDLPDIIKNNRLDKKRKKDELINEVQDKISILV</sequence>
<proteinExistence type="predicted"/>
<gene>
    <name evidence="1" type="ORF">ACD_4C00416G0005</name>
</gene>
<evidence type="ECO:0000313" key="1">
    <source>
        <dbReference type="EMBL" id="EKE26134.1"/>
    </source>
</evidence>
<protein>
    <submittedName>
        <fullName evidence="1">Uncharacterized protein</fullName>
    </submittedName>
</protein>
<name>K2G7W8_9BACT</name>
<organism evidence="1">
    <name type="scientific">uncultured bacterium</name>
    <name type="common">gcode 4</name>
    <dbReference type="NCBI Taxonomy" id="1234023"/>
    <lineage>
        <taxon>Bacteria</taxon>
        <taxon>environmental samples</taxon>
    </lineage>
</organism>
<dbReference type="EMBL" id="AMFJ01000932">
    <property type="protein sequence ID" value="EKE26134.1"/>
    <property type="molecule type" value="Genomic_DNA"/>
</dbReference>
<comment type="caution">
    <text evidence="1">The sequence shown here is derived from an EMBL/GenBank/DDBJ whole genome shotgun (WGS) entry which is preliminary data.</text>
</comment>